<feature type="transmembrane region" description="Helical" evidence="14">
    <location>
        <begin position="177"/>
        <end position="199"/>
    </location>
</feature>
<dbReference type="EC" id="2.5.1.141" evidence="3 14"/>
<dbReference type="Pfam" id="PF01040">
    <property type="entry name" value="UbiA"/>
    <property type="match status" value="1"/>
</dbReference>
<feature type="transmembrane region" description="Helical" evidence="14">
    <location>
        <begin position="98"/>
        <end position="121"/>
    </location>
</feature>
<evidence type="ECO:0000256" key="14">
    <source>
        <dbReference type="HAMAP-Rule" id="MF_00154"/>
    </source>
</evidence>
<dbReference type="InterPro" id="IPR044878">
    <property type="entry name" value="UbiA_sf"/>
</dbReference>
<dbReference type="InterPro" id="IPR006369">
    <property type="entry name" value="Protohaem_IX_farnesylTrfase"/>
</dbReference>
<dbReference type="UniPathway" id="UPA00834">
    <property type="reaction ID" value="UER00712"/>
</dbReference>
<dbReference type="InterPro" id="IPR000537">
    <property type="entry name" value="UbiA_prenyltransferase"/>
</dbReference>
<comment type="miscellaneous">
    <text evidence="14">Carbon 2 of the heme B porphyrin ring is defined according to the Fischer nomenclature.</text>
</comment>
<evidence type="ECO:0000256" key="5">
    <source>
        <dbReference type="ARBA" id="ARBA00022679"/>
    </source>
</evidence>
<feature type="transmembrane region" description="Helical" evidence="14">
    <location>
        <begin position="277"/>
        <end position="300"/>
    </location>
</feature>
<evidence type="ECO:0000256" key="13">
    <source>
        <dbReference type="ARBA" id="ARBA00047690"/>
    </source>
</evidence>
<keyword evidence="8 14" id="KW-0350">Heme biosynthesis</keyword>
<comment type="catalytic activity">
    <reaction evidence="13 14">
        <text>heme b + (2E,6E)-farnesyl diphosphate + H2O = Fe(II)-heme o + diphosphate</text>
        <dbReference type="Rhea" id="RHEA:28070"/>
        <dbReference type="ChEBI" id="CHEBI:15377"/>
        <dbReference type="ChEBI" id="CHEBI:33019"/>
        <dbReference type="ChEBI" id="CHEBI:60344"/>
        <dbReference type="ChEBI" id="CHEBI:60530"/>
        <dbReference type="ChEBI" id="CHEBI:175763"/>
        <dbReference type="EC" id="2.5.1.141"/>
    </reaction>
</comment>
<evidence type="ECO:0000256" key="11">
    <source>
        <dbReference type="ARBA" id="ARBA00040810"/>
    </source>
</evidence>
<comment type="pathway">
    <text evidence="2 14">Porphyrin-containing compound metabolism; heme O biosynthesis; heme O from protoheme: step 1/1.</text>
</comment>
<evidence type="ECO:0000256" key="10">
    <source>
        <dbReference type="ARBA" id="ARBA00030253"/>
    </source>
</evidence>
<keyword evidence="6 14" id="KW-0812">Transmembrane</keyword>
<dbReference type="GO" id="GO:0005886">
    <property type="term" value="C:plasma membrane"/>
    <property type="evidence" value="ECO:0007669"/>
    <property type="project" value="UniProtKB-SubCell"/>
</dbReference>
<evidence type="ECO:0000256" key="1">
    <source>
        <dbReference type="ARBA" id="ARBA00004651"/>
    </source>
</evidence>
<accession>A0A8J7JHU3</accession>
<reference evidence="15" key="1">
    <citation type="submission" date="2020-12" db="EMBL/GenBank/DDBJ databases">
        <title>Geomonas sp. Red875, isolated from river sediment.</title>
        <authorList>
            <person name="Xu Z."/>
            <person name="Zhang Z."/>
            <person name="Masuda Y."/>
            <person name="Itoh H."/>
            <person name="Senoo K."/>
        </authorList>
    </citation>
    <scope>NUCLEOTIDE SEQUENCE</scope>
    <source>
        <strain evidence="15">Red875</strain>
    </source>
</reference>
<proteinExistence type="inferred from homology"/>
<keyword evidence="5 14" id="KW-0808">Transferase</keyword>
<name>A0A8J7JHU3_9BACT</name>
<evidence type="ECO:0000256" key="12">
    <source>
        <dbReference type="ARBA" id="ARBA00042475"/>
    </source>
</evidence>
<dbReference type="CDD" id="cd13957">
    <property type="entry name" value="PT_UbiA_Cox10"/>
    <property type="match status" value="1"/>
</dbReference>
<keyword evidence="16" id="KW-1185">Reference proteome</keyword>
<evidence type="ECO:0000256" key="9">
    <source>
        <dbReference type="ARBA" id="ARBA00023136"/>
    </source>
</evidence>
<organism evidence="15 16">
    <name type="scientific">Geomesophilobacter sediminis</name>
    <dbReference type="NCBI Taxonomy" id="2798584"/>
    <lineage>
        <taxon>Bacteria</taxon>
        <taxon>Pseudomonadati</taxon>
        <taxon>Thermodesulfobacteriota</taxon>
        <taxon>Desulfuromonadia</taxon>
        <taxon>Geobacterales</taxon>
        <taxon>Geobacteraceae</taxon>
        <taxon>Geomesophilobacter</taxon>
    </lineage>
</organism>
<dbReference type="EMBL" id="JAEMHM010000003">
    <property type="protein sequence ID" value="MBJ6724035.1"/>
    <property type="molecule type" value="Genomic_DNA"/>
</dbReference>
<comment type="caution">
    <text evidence="15">The sequence shown here is derived from an EMBL/GenBank/DDBJ whole genome shotgun (WGS) entry which is preliminary data.</text>
</comment>
<evidence type="ECO:0000256" key="4">
    <source>
        <dbReference type="ARBA" id="ARBA00022475"/>
    </source>
</evidence>
<evidence type="ECO:0000256" key="2">
    <source>
        <dbReference type="ARBA" id="ARBA00004919"/>
    </source>
</evidence>
<comment type="function">
    <text evidence="14">Converts heme B (protoheme IX) to heme O by substitution of the vinyl group on carbon 2 of heme B porphyrin ring with a hydroxyethyl farnesyl side group.</text>
</comment>
<comment type="similarity">
    <text evidence="14">Belongs to the UbiA prenyltransferase family. Protoheme IX farnesyltransferase subfamily.</text>
</comment>
<keyword evidence="9 14" id="KW-0472">Membrane</keyword>
<evidence type="ECO:0000256" key="6">
    <source>
        <dbReference type="ARBA" id="ARBA00022692"/>
    </source>
</evidence>
<dbReference type="GO" id="GO:0008495">
    <property type="term" value="F:protoheme IX farnesyltransferase activity"/>
    <property type="evidence" value="ECO:0007669"/>
    <property type="project" value="UniProtKB-UniRule"/>
</dbReference>
<gene>
    <name evidence="14" type="primary">ctaB</name>
    <name evidence="15" type="ORF">JFN93_04875</name>
</gene>
<evidence type="ECO:0000256" key="7">
    <source>
        <dbReference type="ARBA" id="ARBA00022989"/>
    </source>
</evidence>
<keyword evidence="4 14" id="KW-1003">Cell membrane</keyword>
<evidence type="ECO:0000256" key="3">
    <source>
        <dbReference type="ARBA" id="ARBA00012292"/>
    </source>
</evidence>
<feature type="transmembrane region" description="Helical" evidence="14">
    <location>
        <begin position="151"/>
        <end position="171"/>
    </location>
</feature>
<protein>
    <recommendedName>
        <fullName evidence="11 14">Protoheme IX farnesyltransferase</fullName>
        <ecNumber evidence="3 14">2.5.1.141</ecNumber>
    </recommendedName>
    <alternativeName>
        <fullName evidence="12 14">Heme B farnesyltransferase</fullName>
    </alternativeName>
    <alternativeName>
        <fullName evidence="10 14">Heme O synthase</fullName>
    </alternativeName>
</protein>
<feature type="transmembrane region" description="Helical" evidence="14">
    <location>
        <begin position="31"/>
        <end position="49"/>
    </location>
</feature>
<dbReference type="Proteomes" id="UP000636888">
    <property type="component" value="Unassembled WGS sequence"/>
</dbReference>
<dbReference type="GO" id="GO:0048034">
    <property type="term" value="P:heme O biosynthetic process"/>
    <property type="evidence" value="ECO:0007669"/>
    <property type="project" value="UniProtKB-UniRule"/>
</dbReference>
<feature type="transmembrane region" description="Helical" evidence="14">
    <location>
        <begin position="250"/>
        <end position="270"/>
    </location>
</feature>
<sequence>MIGRGAGVAAAKPPAATEICRALYRLAKPRIVAAIALSGATALTVAAQRPPHFSKLLPCLLALLCTGAASAMINCVVEADRDLKMGRLAQRNEALAVAGPRLILGVAAALLTAGVAIAAGFLGPAPTLLLCGGVFGYTVCYTLFLKPQTPWAAVLGGLPGAFPVLVGGSASGNPPGLGVLILFLILMLWQPPHFWLLALSHRNDYHAALLPVLPIARSIDATRRAILTWVALLTGATLLLPATGYASACYGTMALVAGASFWGCCYWSLLGKGPLRFAFRCSVMYLLILFAAIIVDICFIPR</sequence>
<feature type="transmembrane region" description="Helical" evidence="14">
    <location>
        <begin position="127"/>
        <end position="144"/>
    </location>
</feature>
<dbReference type="AlphaFoldDB" id="A0A8J7JHU3"/>
<evidence type="ECO:0000313" key="15">
    <source>
        <dbReference type="EMBL" id="MBJ6724035.1"/>
    </source>
</evidence>
<feature type="transmembrane region" description="Helical" evidence="14">
    <location>
        <begin position="226"/>
        <end position="244"/>
    </location>
</feature>
<keyword evidence="7 14" id="KW-1133">Transmembrane helix</keyword>
<dbReference type="HAMAP" id="MF_00154">
    <property type="entry name" value="CyoE_CtaB"/>
    <property type="match status" value="1"/>
</dbReference>
<dbReference type="PANTHER" id="PTHR43448:SF7">
    <property type="entry name" value="4-HYDROXYBENZOATE SOLANESYLTRANSFERASE"/>
    <property type="match status" value="1"/>
</dbReference>
<dbReference type="RefSeq" id="WP_199382873.1">
    <property type="nucleotide sequence ID" value="NZ_JAEMHM010000003.1"/>
</dbReference>
<evidence type="ECO:0000313" key="16">
    <source>
        <dbReference type="Proteomes" id="UP000636888"/>
    </source>
</evidence>
<dbReference type="PANTHER" id="PTHR43448">
    <property type="entry name" value="PROTOHEME IX FARNESYLTRANSFERASE, MITOCHONDRIAL"/>
    <property type="match status" value="1"/>
</dbReference>
<feature type="transmembrane region" description="Helical" evidence="14">
    <location>
        <begin position="55"/>
        <end position="77"/>
    </location>
</feature>
<comment type="subcellular location">
    <subcellularLocation>
        <location evidence="1 14">Cell membrane</location>
        <topology evidence="1 14">Multi-pass membrane protein</topology>
    </subcellularLocation>
</comment>
<dbReference type="Gene3D" id="1.10.357.140">
    <property type="entry name" value="UbiA prenyltransferase"/>
    <property type="match status" value="1"/>
</dbReference>
<evidence type="ECO:0000256" key="8">
    <source>
        <dbReference type="ARBA" id="ARBA00023133"/>
    </source>
</evidence>